<accession>A0A6J5WL13</accession>
<organism evidence="1 2">
    <name type="scientific">Prunus armeniaca</name>
    <name type="common">Apricot</name>
    <name type="synonym">Armeniaca vulgaris</name>
    <dbReference type="NCBI Taxonomy" id="36596"/>
    <lineage>
        <taxon>Eukaryota</taxon>
        <taxon>Viridiplantae</taxon>
        <taxon>Streptophyta</taxon>
        <taxon>Embryophyta</taxon>
        <taxon>Tracheophyta</taxon>
        <taxon>Spermatophyta</taxon>
        <taxon>Magnoliopsida</taxon>
        <taxon>eudicotyledons</taxon>
        <taxon>Gunneridae</taxon>
        <taxon>Pentapetalae</taxon>
        <taxon>rosids</taxon>
        <taxon>fabids</taxon>
        <taxon>Rosales</taxon>
        <taxon>Rosaceae</taxon>
        <taxon>Amygdaloideae</taxon>
        <taxon>Amygdaleae</taxon>
        <taxon>Prunus</taxon>
    </lineage>
</organism>
<sequence>MWDINVLLPFPSFSRDVIEQRLRSGEQALSADRLRRRGCFETASLAREHPRQAELPANLDAVSQISEREHERQGARLNAGVREVEGVVHRSITAITSSFLADVADVLEELAE</sequence>
<reference evidence="2" key="1">
    <citation type="journal article" date="2020" name="Genome Biol.">
        <title>Gamete binning: chromosome-level and haplotype-resolved genome assembly enabled by high-throughput single-cell sequencing of gamete genomes.</title>
        <authorList>
            <person name="Campoy J.A."/>
            <person name="Sun H."/>
            <person name="Goel M."/>
            <person name="Jiao W.-B."/>
            <person name="Folz-Donahue K."/>
            <person name="Wang N."/>
            <person name="Rubio M."/>
            <person name="Liu C."/>
            <person name="Kukat C."/>
            <person name="Ruiz D."/>
            <person name="Huettel B."/>
            <person name="Schneeberger K."/>
        </authorList>
    </citation>
    <scope>NUCLEOTIDE SEQUENCE [LARGE SCALE GENOMIC DNA]</scope>
    <source>
        <strain evidence="2">cv. Rojo Pasion</strain>
    </source>
</reference>
<gene>
    <name evidence="1" type="ORF">ORAREDHAP_LOCUS16461</name>
</gene>
<keyword evidence="2" id="KW-1185">Reference proteome</keyword>
<dbReference type="Proteomes" id="UP000507245">
    <property type="component" value="Unassembled WGS sequence"/>
</dbReference>
<dbReference type="AlphaFoldDB" id="A0A6J5WL13"/>
<proteinExistence type="predicted"/>
<evidence type="ECO:0000313" key="1">
    <source>
        <dbReference type="EMBL" id="CAB4301063.1"/>
    </source>
</evidence>
<name>A0A6J5WL13_PRUAR</name>
<evidence type="ECO:0000313" key="2">
    <source>
        <dbReference type="Proteomes" id="UP000507245"/>
    </source>
</evidence>
<dbReference type="EMBL" id="CAEKKB010000002">
    <property type="protein sequence ID" value="CAB4301063.1"/>
    <property type="molecule type" value="Genomic_DNA"/>
</dbReference>
<protein>
    <submittedName>
        <fullName evidence="1">Uncharacterized protein</fullName>
    </submittedName>
</protein>